<accession>A0A254TF28</accession>
<dbReference type="Pfam" id="PF12802">
    <property type="entry name" value="MarR_2"/>
    <property type="match status" value="1"/>
</dbReference>
<dbReference type="InterPro" id="IPR000835">
    <property type="entry name" value="HTH_MarR-typ"/>
</dbReference>
<keyword evidence="3" id="KW-0804">Transcription</keyword>
<proteinExistence type="predicted"/>
<dbReference type="GO" id="GO:0003700">
    <property type="term" value="F:DNA-binding transcription factor activity"/>
    <property type="evidence" value="ECO:0007669"/>
    <property type="project" value="InterPro"/>
</dbReference>
<dbReference type="PANTHER" id="PTHR42756:SF1">
    <property type="entry name" value="TRANSCRIPTIONAL REPRESSOR OF EMRAB OPERON"/>
    <property type="match status" value="1"/>
</dbReference>
<evidence type="ECO:0000313" key="5">
    <source>
        <dbReference type="EMBL" id="OWW21214.1"/>
    </source>
</evidence>
<evidence type="ECO:0000256" key="3">
    <source>
        <dbReference type="ARBA" id="ARBA00023163"/>
    </source>
</evidence>
<evidence type="ECO:0000256" key="1">
    <source>
        <dbReference type="ARBA" id="ARBA00023015"/>
    </source>
</evidence>
<evidence type="ECO:0000259" key="4">
    <source>
        <dbReference type="PROSITE" id="PS50995"/>
    </source>
</evidence>
<dbReference type="Gene3D" id="1.10.10.10">
    <property type="entry name" value="Winged helix-like DNA-binding domain superfamily/Winged helix DNA-binding domain"/>
    <property type="match status" value="1"/>
</dbReference>
<name>A0A254TF28_9BURK</name>
<dbReference type="PRINTS" id="PR00598">
    <property type="entry name" value="HTHMARR"/>
</dbReference>
<dbReference type="SUPFAM" id="SSF46785">
    <property type="entry name" value="Winged helix' DNA-binding domain"/>
    <property type="match status" value="1"/>
</dbReference>
<keyword evidence="6" id="KW-1185">Reference proteome</keyword>
<sequence>MALFDADHLPGPLIRRAHQRSLDIYNDMVGTDAPTRQQLAIMIAIAQSEAATLNQLSAVTGVDRNTISEILNRLEKRELVVRARSASDARALDVSLTREGKRIVQETIPLAKRAQEKILEPLPAELRPVFVQCLRILLGLEEAKR</sequence>
<protein>
    <recommendedName>
        <fullName evidence="4">HTH marR-type domain-containing protein</fullName>
    </recommendedName>
</protein>
<evidence type="ECO:0000256" key="2">
    <source>
        <dbReference type="ARBA" id="ARBA00023125"/>
    </source>
</evidence>
<comment type="caution">
    <text evidence="5">The sequence shown here is derived from an EMBL/GenBank/DDBJ whole genome shotgun (WGS) entry which is preliminary data.</text>
</comment>
<dbReference type="GO" id="GO:0003677">
    <property type="term" value="F:DNA binding"/>
    <property type="evidence" value="ECO:0007669"/>
    <property type="project" value="UniProtKB-KW"/>
</dbReference>
<evidence type="ECO:0000313" key="6">
    <source>
        <dbReference type="Proteomes" id="UP000197535"/>
    </source>
</evidence>
<gene>
    <name evidence="5" type="ORF">AYR66_18775</name>
</gene>
<dbReference type="Proteomes" id="UP000197535">
    <property type="component" value="Unassembled WGS sequence"/>
</dbReference>
<feature type="domain" description="HTH marR-type" evidence="4">
    <location>
        <begin position="1"/>
        <end position="139"/>
    </location>
</feature>
<reference evidence="5 6" key="1">
    <citation type="submission" date="2016-02" db="EMBL/GenBank/DDBJ databases">
        <authorList>
            <person name="Wen L."/>
            <person name="He K."/>
            <person name="Yang H."/>
        </authorList>
    </citation>
    <scope>NUCLEOTIDE SEQUENCE [LARGE SCALE GENOMIC DNA]</scope>
    <source>
        <strain evidence="5 6">TSA40</strain>
    </source>
</reference>
<dbReference type="EMBL" id="LSTO01000001">
    <property type="protein sequence ID" value="OWW21214.1"/>
    <property type="molecule type" value="Genomic_DNA"/>
</dbReference>
<dbReference type="RefSeq" id="WP_170942150.1">
    <property type="nucleotide sequence ID" value="NZ_LSTO01000001.1"/>
</dbReference>
<keyword evidence="1" id="KW-0805">Transcription regulation</keyword>
<dbReference type="InterPro" id="IPR036388">
    <property type="entry name" value="WH-like_DNA-bd_sf"/>
</dbReference>
<dbReference type="InterPro" id="IPR036390">
    <property type="entry name" value="WH_DNA-bd_sf"/>
</dbReference>
<dbReference type="PROSITE" id="PS50995">
    <property type="entry name" value="HTH_MARR_2"/>
    <property type="match status" value="1"/>
</dbReference>
<organism evidence="5 6">
    <name type="scientific">Noviherbaspirillum denitrificans</name>
    <dbReference type="NCBI Taxonomy" id="1968433"/>
    <lineage>
        <taxon>Bacteria</taxon>
        <taxon>Pseudomonadati</taxon>
        <taxon>Pseudomonadota</taxon>
        <taxon>Betaproteobacteria</taxon>
        <taxon>Burkholderiales</taxon>
        <taxon>Oxalobacteraceae</taxon>
        <taxon>Noviherbaspirillum</taxon>
    </lineage>
</organism>
<dbReference type="AlphaFoldDB" id="A0A254TF28"/>
<keyword evidence="2" id="KW-0238">DNA-binding</keyword>
<dbReference type="SMART" id="SM00347">
    <property type="entry name" value="HTH_MARR"/>
    <property type="match status" value="1"/>
</dbReference>
<dbReference type="PANTHER" id="PTHR42756">
    <property type="entry name" value="TRANSCRIPTIONAL REGULATOR, MARR"/>
    <property type="match status" value="1"/>
</dbReference>